<dbReference type="GO" id="GO:0007165">
    <property type="term" value="P:signal transduction"/>
    <property type="evidence" value="ECO:0007669"/>
    <property type="project" value="TreeGrafter"/>
</dbReference>
<proteinExistence type="inferred from homology"/>
<dbReference type="EC" id="3.1.3.25" evidence="4"/>
<dbReference type="SUPFAM" id="SSF56655">
    <property type="entry name" value="Carbohydrate phosphatase"/>
    <property type="match status" value="2"/>
</dbReference>
<dbReference type="InterPro" id="IPR000760">
    <property type="entry name" value="Inositol_monophosphatase-like"/>
</dbReference>
<dbReference type="EMBL" id="JRES01000005">
    <property type="protein sequence ID" value="KNC34957.1"/>
    <property type="molecule type" value="Genomic_DNA"/>
</dbReference>
<feature type="non-terminal residue" evidence="9">
    <location>
        <position position="1"/>
    </location>
</feature>
<dbReference type="STRING" id="7375.A0A0L0CRY8"/>
<evidence type="ECO:0000313" key="9">
    <source>
        <dbReference type="EMBL" id="KNC34957.1"/>
    </source>
</evidence>
<evidence type="ECO:0000256" key="3">
    <source>
        <dbReference type="ARBA" id="ARBA00009759"/>
    </source>
</evidence>
<dbReference type="CDD" id="cd01639">
    <property type="entry name" value="IMPase"/>
    <property type="match status" value="2"/>
</dbReference>
<dbReference type="UniPathway" id="UPA00823">
    <property type="reaction ID" value="UER00788"/>
</dbReference>
<evidence type="ECO:0000313" key="10">
    <source>
        <dbReference type="Proteomes" id="UP000037069"/>
    </source>
</evidence>
<dbReference type="InterPro" id="IPR033942">
    <property type="entry name" value="IMPase"/>
</dbReference>
<dbReference type="PANTHER" id="PTHR20854:SF25">
    <property type="entry name" value="INOSITOL-1-MONOPHOSPHATASE"/>
    <property type="match status" value="1"/>
</dbReference>
<feature type="binding site" evidence="8">
    <location>
        <position position="561"/>
    </location>
    <ligand>
        <name>Mg(2+)</name>
        <dbReference type="ChEBI" id="CHEBI:18420"/>
        <label>1</label>
        <note>catalytic</note>
    </ligand>
</feature>
<keyword evidence="5 8" id="KW-0479">Metal-binding</keyword>
<organism evidence="9 10">
    <name type="scientific">Lucilia cuprina</name>
    <name type="common">Green bottle fly</name>
    <name type="synonym">Australian sheep blowfly</name>
    <dbReference type="NCBI Taxonomy" id="7375"/>
    <lineage>
        <taxon>Eukaryota</taxon>
        <taxon>Metazoa</taxon>
        <taxon>Ecdysozoa</taxon>
        <taxon>Arthropoda</taxon>
        <taxon>Hexapoda</taxon>
        <taxon>Insecta</taxon>
        <taxon>Pterygota</taxon>
        <taxon>Neoptera</taxon>
        <taxon>Endopterygota</taxon>
        <taxon>Diptera</taxon>
        <taxon>Brachycera</taxon>
        <taxon>Muscomorpha</taxon>
        <taxon>Oestroidea</taxon>
        <taxon>Calliphoridae</taxon>
        <taxon>Luciliinae</taxon>
        <taxon>Lucilia</taxon>
    </lineage>
</organism>
<dbReference type="PANTHER" id="PTHR20854">
    <property type="entry name" value="INOSITOL MONOPHOSPHATASE"/>
    <property type="match status" value="1"/>
</dbReference>
<dbReference type="GO" id="GO:0008934">
    <property type="term" value="F:inositol monophosphate 1-phosphatase activity"/>
    <property type="evidence" value="ECO:0007669"/>
    <property type="project" value="InterPro"/>
</dbReference>
<evidence type="ECO:0000256" key="1">
    <source>
        <dbReference type="ARBA" id="ARBA00001946"/>
    </source>
</evidence>
<feature type="binding site" evidence="8">
    <location>
        <position position="410"/>
    </location>
    <ligand>
        <name>Mg(2+)</name>
        <dbReference type="ChEBI" id="CHEBI:18420"/>
        <label>1</label>
        <note>catalytic</note>
    </ligand>
</feature>
<dbReference type="GO" id="GO:0046872">
    <property type="term" value="F:metal ion binding"/>
    <property type="evidence" value="ECO:0007669"/>
    <property type="project" value="UniProtKB-KW"/>
</dbReference>
<dbReference type="PROSITE" id="PS00630">
    <property type="entry name" value="IMP_2"/>
    <property type="match status" value="2"/>
</dbReference>
<reference evidence="9 10" key="1">
    <citation type="journal article" date="2015" name="Nat. Commun.">
        <title>Lucilia cuprina genome unlocks parasitic fly biology to underpin future interventions.</title>
        <authorList>
            <person name="Anstead C.A."/>
            <person name="Korhonen P.K."/>
            <person name="Young N.D."/>
            <person name="Hall R.S."/>
            <person name="Jex A.R."/>
            <person name="Murali S.C."/>
            <person name="Hughes D.S."/>
            <person name="Lee S.F."/>
            <person name="Perry T."/>
            <person name="Stroehlein A.J."/>
            <person name="Ansell B.R."/>
            <person name="Breugelmans B."/>
            <person name="Hofmann A."/>
            <person name="Qu J."/>
            <person name="Dugan S."/>
            <person name="Lee S.L."/>
            <person name="Chao H."/>
            <person name="Dinh H."/>
            <person name="Han Y."/>
            <person name="Doddapaneni H.V."/>
            <person name="Worley K.C."/>
            <person name="Muzny D.M."/>
            <person name="Ioannidis P."/>
            <person name="Waterhouse R.M."/>
            <person name="Zdobnov E.M."/>
            <person name="James P.J."/>
            <person name="Bagnall N.H."/>
            <person name="Kotze A.C."/>
            <person name="Gibbs R.A."/>
            <person name="Richards S."/>
            <person name="Batterham P."/>
            <person name="Gasser R.B."/>
        </authorList>
    </citation>
    <scope>NUCLEOTIDE SEQUENCE [LARGE SCALE GENOMIC DNA]</scope>
    <source>
        <strain evidence="9 10">LS</strain>
        <tissue evidence="9">Full body</tissue>
    </source>
</reference>
<comment type="pathway">
    <text evidence="2">Polyol metabolism; myo-inositol biosynthesis; myo-inositol from D-glucose 6-phosphate: step 2/2.</text>
</comment>
<dbReference type="InterPro" id="IPR020550">
    <property type="entry name" value="Inositol_monophosphatase_CS"/>
</dbReference>
<dbReference type="Gene3D" id="3.40.190.80">
    <property type="match status" value="2"/>
</dbReference>
<dbReference type="GO" id="GO:0046854">
    <property type="term" value="P:phosphatidylinositol phosphate biosynthetic process"/>
    <property type="evidence" value="ECO:0007669"/>
    <property type="project" value="InterPro"/>
</dbReference>
<feature type="binding site" evidence="8">
    <location>
        <position position="434"/>
    </location>
    <ligand>
        <name>Mg(2+)</name>
        <dbReference type="ChEBI" id="CHEBI:18420"/>
        <label>1</label>
        <note>catalytic</note>
    </ligand>
</feature>
<dbReference type="InterPro" id="IPR020552">
    <property type="entry name" value="Inositol_monoPase_Li-sen"/>
</dbReference>
<feature type="binding site" evidence="8">
    <location>
        <position position="431"/>
    </location>
    <ligand>
        <name>Mg(2+)</name>
        <dbReference type="ChEBI" id="CHEBI:18420"/>
        <label>1</label>
        <note>catalytic</note>
    </ligand>
</feature>
<dbReference type="Proteomes" id="UP000037069">
    <property type="component" value="Unassembled WGS sequence"/>
</dbReference>
<comment type="similarity">
    <text evidence="3">Belongs to the inositol monophosphatase superfamily.</text>
</comment>
<feature type="binding site" evidence="8">
    <location>
        <position position="433"/>
    </location>
    <ligand>
        <name>Mg(2+)</name>
        <dbReference type="ChEBI" id="CHEBI:18420"/>
        <label>1</label>
        <note>catalytic</note>
    </ligand>
</feature>
<dbReference type="GO" id="GO:0006021">
    <property type="term" value="P:inositol biosynthetic process"/>
    <property type="evidence" value="ECO:0007669"/>
    <property type="project" value="UniProtKB-UniPathway"/>
</dbReference>
<evidence type="ECO:0000256" key="7">
    <source>
        <dbReference type="ARBA" id="ARBA00022842"/>
    </source>
</evidence>
<keyword evidence="6" id="KW-0378">Hydrolase</keyword>
<evidence type="ECO:0000256" key="6">
    <source>
        <dbReference type="ARBA" id="ARBA00022801"/>
    </source>
</evidence>
<comment type="cofactor">
    <cofactor evidence="1 8">
        <name>Mg(2+)</name>
        <dbReference type="ChEBI" id="CHEBI:18420"/>
    </cofactor>
</comment>
<evidence type="ECO:0000256" key="5">
    <source>
        <dbReference type="ARBA" id="ARBA00022723"/>
    </source>
</evidence>
<dbReference type="OMA" id="ICASTKE"/>
<dbReference type="PRINTS" id="PR00378">
    <property type="entry name" value="LIIMPHPHTASE"/>
</dbReference>
<comment type="caution">
    <text evidence="9">The sequence shown here is derived from an EMBL/GenBank/DDBJ whole genome shotgun (WGS) entry which is preliminary data.</text>
</comment>
<evidence type="ECO:0000256" key="8">
    <source>
        <dbReference type="PIRSR" id="PIRSR600760-2"/>
    </source>
</evidence>
<dbReference type="Pfam" id="PF00459">
    <property type="entry name" value="Inositol_P"/>
    <property type="match status" value="2"/>
</dbReference>
<dbReference type="OrthoDB" id="10254945at2759"/>
<dbReference type="PROSITE" id="PS00629">
    <property type="entry name" value="IMP_1"/>
    <property type="match status" value="1"/>
</dbReference>
<dbReference type="PRINTS" id="PR00377">
    <property type="entry name" value="IMPHPHTASES"/>
</dbReference>
<evidence type="ECO:0000256" key="2">
    <source>
        <dbReference type="ARBA" id="ARBA00005152"/>
    </source>
</evidence>
<protein>
    <recommendedName>
        <fullName evidence="4">inositol-phosphate phosphatase</fullName>
        <ecNumber evidence="4">3.1.3.25</ecNumber>
    </recommendedName>
</protein>
<keyword evidence="7 8" id="KW-0460">Magnesium</keyword>
<dbReference type="AlphaFoldDB" id="A0A0L0CRY8"/>
<name>A0A0L0CRY8_LUCCU</name>
<dbReference type="FunFam" id="3.30.540.10:FF:000004">
    <property type="entry name" value="Inositol-1-monophosphatase"/>
    <property type="match status" value="2"/>
</dbReference>
<dbReference type="Gene3D" id="3.30.540.10">
    <property type="entry name" value="Fructose-1,6-Bisphosphatase, subunit A, domain 1"/>
    <property type="match status" value="2"/>
</dbReference>
<accession>A0A0L0CRY8</accession>
<dbReference type="FunFam" id="3.40.190.80:FF:000002">
    <property type="entry name" value="Inositol-1-monophosphatase"/>
    <property type="match status" value="2"/>
</dbReference>
<evidence type="ECO:0000256" key="4">
    <source>
        <dbReference type="ARBA" id="ARBA00013106"/>
    </source>
</evidence>
<keyword evidence="10" id="KW-1185">Reference proteome</keyword>
<gene>
    <name evidence="9" type="ORF">FF38_12276</name>
</gene>
<dbReference type="InterPro" id="IPR020583">
    <property type="entry name" value="Inositol_monoP_metal-BS"/>
</dbReference>
<sequence>DSSSESSLRFLRLRLLRLASSSSSSSSNSAPSSMARNSSFSFNMASKELIDELYDFIYPLALKAGEILMEGYNLNSKKVDIKTDFYDVVTDYDNRIEDFLWSEILKKYPEHKFIGEEDTAKNNNITKELTNAPTWIIDPIDGTSNFIAQIPHTCVSIGLSINKEIVLGVVNVAPQNKIYTTKLGQGAFCNGQRISVSKCEKMNDANVSYEVSLLHAKKIRNKHIKRIYYIASQARRLLSYSCVVDALCMVAAGNLDAFHIEDMYPWDCAAGYLLIKEAGGVVTHPYGGKFDIMKPDLICAGTEKLRLEIESLIRKADQQKSVGGEEEEGIKYSSNQHTTAIQELKKYYDVTLDLVMKCGPIMREGYMKTESTYEVKSAYYDLVTVYDKQIEDLLISGLQAAFPESKVIGEEESAANKRLAELTDAPTWIIDPIDGTTNFINRIPHCCISVGLAINKELVVGVVYNPIANEMYSAWKGHGAYLNGQPIEVSKNCTSIKNAVVGFEISLIHVPAVRDKNVKRLCKLASNGTGTRGMGSAALMMCYVAKGSFQCFHVEDLQPWDIAAGAIILTEAGGFITHTSGAPFNIMKPDLICASTKELLKEVKELIEEADALTDFEFK</sequence>